<dbReference type="EMBL" id="CP001715">
    <property type="protein sequence ID" value="ACV37234.1"/>
    <property type="molecule type" value="Genomic_DNA"/>
</dbReference>
<evidence type="ECO:0000256" key="4">
    <source>
        <dbReference type="ARBA" id="ARBA00022741"/>
    </source>
</evidence>
<feature type="domain" description="ABC transporter" evidence="6">
    <location>
        <begin position="6"/>
        <end position="209"/>
    </location>
</feature>
<dbReference type="InterPro" id="IPR027417">
    <property type="entry name" value="P-loop_NTPase"/>
</dbReference>
<gene>
    <name evidence="7" type="ordered locus">CAP2UW1_3989</name>
</gene>
<dbReference type="OrthoDB" id="5296765at2"/>
<comment type="similarity">
    <text evidence="1">Belongs to the ABC transporter superfamily.</text>
</comment>
<dbReference type="PROSITE" id="PS50893">
    <property type="entry name" value="ABC_TRANSPORTER_2"/>
    <property type="match status" value="1"/>
</dbReference>
<dbReference type="GO" id="GO:0005524">
    <property type="term" value="F:ATP binding"/>
    <property type="evidence" value="ECO:0007669"/>
    <property type="project" value="UniProtKB-KW"/>
</dbReference>
<keyword evidence="2" id="KW-0813">Transport</keyword>
<dbReference type="KEGG" id="app:CAP2UW1_3989"/>
<keyword evidence="5" id="KW-0067">ATP-binding</keyword>
<reference evidence="7" key="1">
    <citation type="submission" date="2009-08" db="EMBL/GenBank/DDBJ databases">
        <authorList>
            <consortium name="US DOE Joint Genome Institute"/>
            <person name="Lucas S."/>
            <person name="Copeland A."/>
            <person name="Lapidus A."/>
            <person name="Glavina del Rio T."/>
            <person name="Dalin E."/>
            <person name="Tice H."/>
            <person name="Bruce D."/>
            <person name="Barry K."/>
            <person name="Pitluck S."/>
            <person name="Lowry S."/>
            <person name="Larimer F."/>
            <person name="Land M."/>
            <person name="Hauser L."/>
            <person name="Kyrpides N."/>
            <person name="Ivanova N."/>
            <person name="McMahon K.D."/>
            <person name="Hugenholtz P."/>
        </authorList>
    </citation>
    <scope>NUCLEOTIDE SEQUENCE</scope>
    <source>
        <strain evidence="7">UW-1</strain>
    </source>
</reference>
<evidence type="ECO:0000313" key="7">
    <source>
        <dbReference type="EMBL" id="ACV37234.1"/>
    </source>
</evidence>
<dbReference type="InterPro" id="IPR003439">
    <property type="entry name" value="ABC_transporter-like_ATP-bd"/>
</dbReference>
<evidence type="ECO:0000256" key="5">
    <source>
        <dbReference type="ARBA" id="ARBA00022840"/>
    </source>
</evidence>
<reference evidence="7" key="2">
    <citation type="submission" date="2009-09" db="EMBL/GenBank/DDBJ databases">
        <title>Complete sequence of chromosome of Candidatus Accumulibacter phosphatis clade IIA str. UW-1.</title>
        <authorList>
            <consortium name="US DOE Joint Genome Institute"/>
            <person name="Martin H.G."/>
            <person name="Ivanova N."/>
            <person name="Kunin V."/>
            <person name="Warnecke F."/>
            <person name="Barry K."/>
            <person name="He S."/>
            <person name="Salamov A."/>
            <person name="Szeto E."/>
            <person name="Dalin E."/>
            <person name="Pangilinan J.L."/>
            <person name="Lapidus A."/>
            <person name="Lowry S."/>
            <person name="Kyrpides N.C."/>
            <person name="McMahon K.D."/>
            <person name="Hugenholtz P."/>
        </authorList>
    </citation>
    <scope>NUCLEOTIDE SEQUENCE [LARGE SCALE GENOMIC DNA]</scope>
    <source>
        <strain evidence="7">UW-1</strain>
    </source>
</reference>
<evidence type="ECO:0000256" key="3">
    <source>
        <dbReference type="ARBA" id="ARBA00022475"/>
    </source>
</evidence>
<evidence type="ECO:0000256" key="1">
    <source>
        <dbReference type="ARBA" id="ARBA00005417"/>
    </source>
</evidence>
<dbReference type="AlphaFoldDB" id="C7RMF6"/>
<evidence type="ECO:0000259" key="6">
    <source>
        <dbReference type="PROSITE" id="PS50893"/>
    </source>
</evidence>
<dbReference type="PANTHER" id="PTHR42734:SF17">
    <property type="entry name" value="METAL TRANSPORT SYSTEM ATP-BINDING PROTEIN TM_0124-RELATED"/>
    <property type="match status" value="1"/>
</dbReference>
<accession>C7RMF6</accession>
<dbReference type="InterPro" id="IPR003593">
    <property type="entry name" value="AAA+_ATPase"/>
</dbReference>
<dbReference type="SUPFAM" id="SSF52540">
    <property type="entry name" value="P-loop containing nucleoside triphosphate hydrolases"/>
    <property type="match status" value="1"/>
</dbReference>
<dbReference type="Pfam" id="PF00005">
    <property type="entry name" value="ABC_tran"/>
    <property type="match status" value="1"/>
</dbReference>
<sequence length="211" mass="21923">MDAATLEVCGLSCNVGTRAVVANASLRIVAGERVALVGGNGSGKTTLLRALLGLHPQTQGTLRLDGRDPGDWRAWRRRIAFVPQRQNGGRFPLRVDELIASAGRVSAADAAEAALQAGVETLLHRPLSGLSGGQLQRAWLARAFACVARGAGLLLADEPTAALDFAGRAEIGALLASVPVSALIVTHDRALAECCDRIIEIAGGELRGLPP</sequence>
<dbReference type="PROSITE" id="PS00211">
    <property type="entry name" value="ABC_TRANSPORTER_1"/>
    <property type="match status" value="1"/>
</dbReference>
<dbReference type="eggNOG" id="COG1120">
    <property type="taxonomic scope" value="Bacteria"/>
</dbReference>
<dbReference type="PANTHER" id="PTHR42734">
    <property type="entry name" value="METAL TRANSPORT SYSTEM ATP-BINDING PROTEIN TM_0124-RELATED"/>
    <property type="match status" value="1"/>
</dbReference>
<organism evidence="7">
    <name type="scientific">Accumulibacter regalis</name>
    <dbReference type="NCBI Taxonomy" id="522306"/>
    <lineage>
        <taxon>Bacteria</taxon>
        <taxon>Pseudomonadati</taxon>
        <taxon>Pseudomonadota</taxon>
        <taxon>Betaproteobacteria</taxon>
        <taxon>Candidatus Accumulibacter</taxon>
    </lineage>
</organism>
<keyword evidence="3" id="KW-1003">Cell membrane</keyword>
<dbReference type="STRING" id="522306.CAP2UW1_3989"/>
<dbReference type="InterPro" id="IPR050153">
    <property type="entry name" value="Metal_Ion_Import_ABC"/>
</dbReference>
<keyword evidence="4" id="KW-0547">Nucleotide-binding</keyword>
<dbReference type="HOGENOM" id="CLU_000604_1_11_4"/>
<name>C7RMF6_ACCRE</name>
<keyword evidence="3" id="KW-0472">Membrane</keyword>
<protein>
    <submittedName>
        <fullName evidence="7">ABC transporter related</fullName>
    </submittedName>
</protein>
<dbReference type="SMART" id="SM00382">
    <property type="entry name" value="AAA"/>
    <property type="match status" value="1"/>
</dbReference>
<proteinExistence type="inferred from homology"/>
<dbReference type="InterPro" id="IPR017871">
    <property type="entry name" value="ABC_transporter-like_CS"/>
</dbReference>
<evidence type="ECO:0000256" key="2">
    <source>
        <dbReference type="ARBA" id="ARBA00022448"/>
    </source>
</evidence>
<dbReference type="GO" id="GO:0016887">
    <property type="term" value="F:ATP hydrolysis activity"/>
    <property type="evidence" value="ECO:0007669"/>
    <property type="project" value="InterPro"/>
</dbReference>
<dbReference type="Gene3D" id="3.40.50.300">
    <property type="entry name" value="P-loop containing nucleotide triphosphate hydrolases"/>
    <property type="match status" value="1"/>
</dbReference>